<feature type="compositionally biased region" description="Polar residues" evidence="1">
    <location>
        <begin position="22"/>
        <end position="31"/>
    </location>
</feature>
<feature type="compositionally biased region" description="Polar residues" evidence="1">
    <location>
        <begin position="140"/>
        <end position="157"/>
    </location>
</feature>
<proteinExistence type="predicted"/>
<evidence type="ECO:0000313" key="2">
    <source>
        <dbReference type="EMBL" id="EJW04990.1"/>
    </source>
</evidence>
<dbReference type="VEuPathDB" id="MicrosporidiaDB:EDEG_00907"/>
<dbReference type="EMBL" id="AFBI03000011">
    <property type="protein sequence ID" value="EJW04990.1"/>
    <property type="molecule type" value="Genomic_DNA"/>
</dbReference>
<protein>
    <submittedName>
        <fullName evidence="2">Uncharacterized protein</fullName>
    </submittedName>
</protein>
<evidence type="ECO:0000256" key="1">
    <source>
        <dbReference type="SAM" id="MobiDB-lite"/>
    </source>
</evidence>
<reference evidence="2 3" key="1">
    <citation type="submission" date="2011-08" db="EMBL/GenBank/DDBJ databases">
        <authorList>
            <person name="Liu Z.J."/>
            <person name="Shi F.L."/>
            <person name="Lu J.Q."/>
            <person name="Li M."/>
            <person name="Wang Z.L."/>
        </authorList>
    </citation>
    <scope>NUCLEOTIDE SEQUENCE [LARGE SCALE GENOMIC DNA]</scope>
    <source>
        <strain evidence="2 3">USNM 41457</strain>
    </source>
</reference>
<dbReference type="InParanoid" id="J9DQY7"/>
<feature type="compositionally biased region" description="Basic and acidic residues" evidence="1">
    <location>
        <begin position="160"/>
        <end position="169"/>
    </location>
</feature>
<gene>
    <name evidence="2" type="ORF">EDEG_00907</name>
</gene>
<feature type="region of interest" description="Disordered" evidence="1">
    <location>
        <begin position="139"/>
        <end position="181"/>
    </location>
</feature>
<feature type="compositionally biased region" description="Low complexity" evidence="1">
    <location>
        <begin position="1"/>
        <end position="15"/>
    </location>
</feature>
<evidence type="ECO:0000313" key="3">
    <source>
        <dbReference type="Proteomes" id="UP000003163"/>
    </source>
</evidence>
<sequence length="1567" mass="182997">MNNNFNDNNLKSNTNASEAVENPSSSPLTDNNVLKVNHQSVEKILNIYDYLPIKGDLQHETTFQIAENATNLKNAYWLQGNLQRSNTKYKFDDKNMKFILKNGIVEYELKVNDADSFIEDFPQNKIGDIIEKKASEGKKLNNNGKLTDPTANKSKNIPNELRKEEDYKHSPSLNNKHVRNNFGPEKLISCRKLDSELITENQFPIPQNDKNIRNVISSPNKIKNHDKPMRIDDENVKSLPYVSDDSLQNLNENAKQNHYLYAEVLNENIWKKESFENQQIGVKTDLSVNNVEQSSKADDEEHNFVPKLKITKNGNNYSISLVKKYKNGRKAIQKKEDNIFECDHKFKNNENKIGAEKQLFEEQPDSFENPIKFKSSTNKVFDDNEYKKTHKNLIISSDNQKIQNHATTCGIIDSTSKQKYYKNQDCKTADMISNKSELNHSDENLSTTDKKTNIFMGYNQEIIENKAKLMKDVSLSAESTFVNKKDFNIFNYQNIENLPVQSSDEFNNLYITDLKLQESEKVYVNNIAEKNSKVFDMSETEKKSHTSLTNSKKYSEKNNNVVFQKEKNFQYELQEANDHYHHNNHLDFYDKKFFSSVSSFDNLLDTKVSTIGNQCINKKTNSTYTEFYNHNSNKNYFCNNKFDMNKKNMQFGEIENNHTNLIEQNTHSTMDIKLDLELDHHKIDNTIIKHNILKNINCIYDGFNNIYSGNQNMQCNNNNFNFFANENSCSGYTNTKITEKDSHETFLNLNDSNFGLRCSKNVCENDSVPQNLFLEATIGEKIQNANNIKNTNNFGFSEYESFFINKNQPNNSLGSFNNLNHFLQKHSSQSYGATNKLPSNKNITEHDYHHQDILERNQINYQSCFSTNSFEKRTPESNAFETIAAKNLDNKHGYSNFNYISSTKFDNLHKEKIQNKNIFDENKDKCISTNILDLNTDDDINCEFFLGATNILDDNFTLNQEKNKRDVSENLIHTSYNSILNSESNNCIQNSNVTNLFGKNKAENDLCNQADTLYRENWIEKNSHTKNGFDRNNNHIESLMKGFYCNRNYQNQHTGETICDKNMQKIAYHLETINDQSKEEENFSKRIKNHYTDANFQHSHSINENNIHLNNLSEKQTLINHCNSNLSHFSNFYHSNKNDFSENQSSYQNTENIYAIKTHTNSPKFKHAKRENVLHYTHLNQNIRNDINNMQHELNTGNSFNQNIIYNTNTNSTIVDENKDFKSFHILYSNFQNQDVYVKQALNNFKNTSKKTPFNIFFPENNPRSTYVEQENGNLNFLNLQKFSDKNNCESYNMNTLNYNFPINISDKFLPTNMNHTHNNNNFYPSQSDDFFVNKNIINDVLNLENNSSKILIAGTADQYYTSQSPCINYHNNENLNDLQYSNNDFIEQEKTLESVSGNTVSCTEKLEKEKNSENMKRKKSKKSEKAVNKKKKYFLNIYTRLKGYSIDTINLEEEIFVSKITIQSTSKEFKHEIIAFNNKFSIKTKICDEFYPILHNIFMYSLLFNTFLSEKNLYDLSLIYKEKFEMLKELYILYILPYEQFYRKNHTVYVYTIVEKKLEENENAVN</sequence>
<comment type="caution">
    <text evidence="2">The sequence shown here is derived from an EMBL/GenBank/DDBJ whole genome shotgun (WGS) entry which is preliminary data.</text>
</comment>
<reference evidence="3" key="2">
    <citation type="submission" date="2015-07" db="EMBL/GenBank/DDBJ databases">
        <title>Contrasting host-pathogen interactions and genome evolution in two generalist and specialist microsporidian pathogens of mosquitoes.</title>
        <authorList>
            <consortium name="The Broad Institute Genomics Platform"/>
            <consortium name="The Broad Institute Genome Sequencing Center for Infectious Disease"/>
            <person name="Cuomo C.A."/>
            <person name="Sanscrainte N.D."/>
            <person name="Goldberg J.M."/>
            <person name="Heiman D."/>
            <person name="Young S."/>
            <person name="Zeng Q."/>
            <person name="Becnel J.J."/>
            <person name="Birren B.W."/>
        </authorList>
    </citation>
    <scope>NUCLEOTIDE SEQUENCE [LARGE SCALE GENOMIC DNA]</scope>
    <source>
        <strain evidence="3">USNM 41457</strain>
    </source>
</reference>
<dbReference type="Proteomes" id="UP000003163">
    <property type="component" value="Unassembled WGS sequence"/>
</dbReference>
<dbReference type="HOGENOM" id="CLU_245630_0_0_1"/>
<organism evidence="2 3">
    <name type="scientific">Edhazardia aedis (strain USNM 41457)</name>
    <name type="common">Microsporidian parasite</name>
    <dbReference type="NCBI Taxonomy" id="1003232"/>
    <lineage>
        <taxon>Eukaryota</taxon>
        <taxon>Fungi</taxon>
        <taxon>Fungi incertae sedis</taxon>
        <taxon>Microsporidia</taxon>
        <taxon>Edhazardia</taxon>
    </lineage>
</organism>
<name>J9DQY7_EDHAE</name>
<accession>J9DQY7</accession>
<keyword evidence="3" id="KW-1185">Reference proteome</keyword>
<feature type="region of interest" description="Disordered" evidence="1">
    <location>
        <begin position="1"/>
        <end position="31"/>
    </location>
</feature>